<accession>A0A0E9T512</accession>
<reference evidence="1" key="2">
    <citation type="journal article" date="2015" name="Fish Shellfish Immunol.">
        <title>Early steps in the European eel (Anguilla anguilla)-Vibrio vulnificus interaction in the gills: Role of the RtxA13 toxin.</title>
        <authorList>
            <person name="Callol A."/>
            <person name="Pajuelo D."/>
            <person name="Ebbesson L."/>
            <person name="Teles M."/>
            <person name="MacKenzie S."/>
            <person name="Amaro C."/>
        </authorList>
    </citation>
    <scope>NUCLEOTIDE SEQUENCE</scope>
</reference>
<reference evidence="1" key="1">
    <citation type="submission" date="2014-11" db="EMBL/GenBank/DDBJ databases">
        <authorList>
            <person name="Amaro Gonzalez C."/>
        </authorList>
    </citation>
    <scope>NUCLEOTIDE SEQUENCE</scope>
</reference>
<proteinExistence type="predicted"/>
<evidence type="ECO:0000313" key="1">
    <source>
        <dbReference type="EMBL" id="JAH48537.1"/>
    </source>
</evidence>
<dbReference type="AlphaFoldDB" id="A0A0E9T512"/>
<sequence length="61" mass="7040">MSSKAYFIYRPKLCEKHCRGSQNSKFQLLSTFNLFHSNVYTGSTVSMRPTEIFGPCFIIAR</sequence>
<dbReference type="EMBL" id="GBXM01060040">
    <property type="protein sequence ID" value="JAH48537.1"/>
    <property type="molecule type" value="Transcribed_RNA"/>
</dbReference>
<organism evidence="1">
    <name type="scientific">Anguilla anguilla</name>
    <name type="common">European freshwater eel</name>
    <name type="synonym">Muraena anguilla</name>
    <dbReference type="NCBI Taxonomy" id="7936"/>
    <lineage>
        <taxon>Eukaryota</taxon>
        <taxon>Metazoa</taxon>
        <taxon>Chordata</taxon>
        <taxon>Craniata</taxon>
        <taxon>Vertebrata</taxon>
        <taxon>Euteleostomi</taxon>
        <taxon>Actinopterygii</taxon>
        <taxon>Neopterygii</taxon>
        <taxon>Teleostei</taxon>
        <taxon>Anguilliformes</taxon>
        <taxon>Anguillidae</taxon>
        <taxon>Anguilla</taxon>
    </lineage>
</organism>
<protein>
    <submittedName>
        <fullName evidence="1">Uncharacterized protein</fullName>
    </submittedName>
</protein>
<name>A0A0E9T512_ANGAN</name>